<evidence type="ECO:0000259" key="1">
    <source>
        <dbReference type="Pfam" id="PF21837"/>
    </source>
</evidence>
<dbReference type="PATRIC" id="fig|29536.5.peg.1562"/>
<name>A0A199XS10_9FLAO</name>
<dbReference type="OrthoDB" id="3371683at2"/>
<dbReference type="AlphaFoldDB" id="A0A199XS10"/>
<organism evidence="2 3">
    <name type="scientific">Flavobacterium succinicans</name>
    <dbReference type="NCBI Taxonomy" id="29536"/>
    <lineage>
        <taxon>Bacteria</taxon>
        <taxon>Pseudomonadati</taxon>
        <taxon>Bacteroidota</taxon>
        <taxon>Flavobacteriia</taxon>
        <taxon>Flavobacteriales</taxon>
        <taxon>Flavobacteriaceae</taxon>
        <taxon>Flavobacterium</taxon>
    </lineage>
</organism>
<reference evidence="2 3" key="1">
    <citation type="submission" date="2016-06" db="EMBL/GenBank/DDBJ databases">
        <title>Draft genome sequence of Flavobacterium succinicans strain DD5b.</title>
        <authorList>
            <person name="Poehlein A."/>
            <person name="Daniel R."/>
            <person name="Simeonova D.D."/>
        </authorList>
    </citation>
    <scope>NUCLEOTIDE SEQUENCE [LARGE SCALE GENOMIC DNA]</scope>
    <source>
        <strain evidence="2 3">DD5b</strain>
    </source>
</reference>
<evidence type="ECO:0000313" key="2">
    <source>
        <dbReference type="EMBL" id="OAZ04119.1"/>
    </source>
</evidence>
<protein>
    <recommendedName>
        <fullName evidence="1">DUF6896 domain-containing protein</fullName>
    </recommendedName>
</protein>
<dbReference type="Pfam" id="PF21837">
    <property type="entry name" value="DUF6896"/>
    <property type="match status" value="1"/>
</dbReference>
<dbReference type="Proteomes" id="UP000093807">
    <property type="component" value="Unassembled WGS sequence"/>
</dbReference>
<dbReference type="RefSeq" id="WP_064715311.1">
    <property type="nucleotide sequence ID" value="NZ_JMTM01000044.1"/>
</dbReference>
<accession>A0A199XS10</accession>
<proteinExistence type="predicted"/>
<feature type="domain" description="DUF6896" evidence="1">
    <location>
        <begin position="21"/>
        <end position="147"/>
    </location>
</feature>
<dbReference type="InterPro" id="IPR054191">
    <property type="entry name" value="DUF6896"/>
</dbReference>
<sequence length="149" mass="17718">MENWLKSLFHNKSKIDLNIIKQAIFDYRIDGKKLMFELGKKYSLDISKSEDYEKLISRSNEKIPRVGKLSENWNYVFHGGECGFHNNHQKSVEVVLSNAPEFGHIDAWFLLSYMESTEKYRNEVKDMKWQELQKVIHKLYENGEVQNIE</sequence>
<dbReference type="EMBL" id="JMTM01000044">
    <property type="protein sequence ID" value="OAZ04119.1"/>
    <property type="molecule type" value="Genomic_DNA"/>
</dbReference>
<gene>
    <name evidence="2" type="ORF">FLB_14880</name>
</gene>
<comment type="caution">
    <text evidence="2">The sequence shown here is derived from an EMBL/GenBank/DDBJ whole genome shotgun (WGS) entry which is preliminary data.</text>
</comment>
<keyword evidence="3" id="KW-1185">Reference proteome</keyword>
<evidence type="ECO:0000313" key="3">
    <source>
        <dbReference type="Proteomes" id="UP000093807"/>
    </source>
</evidence>